<sequence length="327" mass="35384">MQNFTRETTGLEVVKAFQEQVTGSTFVITGPSKDSLAAEAAYCLAQSPSPPAHIILLGRSEIKIQPVIDRISELNSSIKTSYIKLDLSDNKSVRTCAEQVQAVTSKIDVLINSAGIMALEEYSVSTDGYEMQLAACHIGHFLLTGLLLPQLQAAKAARVVTLTSMGYEASDFRFEDFNFNSGKTYDRWAAYGQAKAANFMFTTELARRAAAKGTAISAFVVHPGVVLSSGIMKAVSMEHLMKALEDTKAAYAAQGVEYVPEQLKTVEQGCSTMLVAALASGLDGKSGSFLKDCQVVGAEQLKPWVKDQEKANKLWELSSGWVGEKFL</sequence>
<dbReference type="PRINTS" id="PR00080">
    <property type="entry name" value="SDRFAMILY"/>
</dbReference>
<evidence type="ECO:0008006" key="7">
    <source>
        <dbReference type="Google" id="ProtNLM"/>
    </source>
</evidence>
<comment type="similarity">
    <text evidence="1 4">Belongs to the short-chain dehydrogenases/reductases (SDR) family.</text>
</comment>
<keyword evidence="6" id="KW-1185">Reference proteome</keyword>
<evidence type="ECO:0000256" key="3">
    <source>
        <dbReference type="ARBA" id="ARBA00023002"/>
    </source>
</evidence>
<dbReference type="SUPFAM" id="SSF51735">
    <property type="entry name" value="NAD(P)-binding Rossmann-fold domains"/>
    <property type="match status" value="1"/>
</dbReference>
<protein>
    <recommendedName>
        <fullName evidence="7">NAD(P)-binding protein</fullName>
    </recommendedName>
</protein>
<evidence type="ECO:0000313" key="5">
    <source>
        <dbReference type="EMBL" id="KAK5952504.1"/>
    </source>
</evidence>
<comment type="caution">
    <text evidence="5">The sequence shown here is derived from an EMBL/GenBank/DDBJ whole genome shotgun (WGS) entry which is preliminary data.</text>
</comment>
<dbReference type="InterPro" id="IPR002347">
    <property type="entry name" value="SDR_fam"/>
</dbReference>
<dbReference type="PANTHER" id="PTHR24320">
    <property type="entry name" value="RETINOL DEHYDROGENASE"/>
    <property type="match status" value="1"/>
</dbReference>
<organism evidence="5 6">
    <name type="scientific">Knufia fluminis</name>
    <dbReference type="NCBI Taxonomy" id="191047"/>
    <lineage>
        <taxon>Eukaryota</taxon>
        <taxon>Fungi</taxon>
        <taxon>Dikarya</taxon>
        <taxon>Ascomycota</taxon>
        <taxon>Pezizomycotina</taxon>
        <taxon>Eurotiomycetes</taxon>
        <taxon>Chaetothyriomycetidae</taxon>
        <taxon>Chaetothyriales</taxon>
        <taxon>Trichomeriaceae</taxon>
        <taxon>Knufia</taxon>
    </lineage>
</organism>
<reference evidence="5 6" key="1">
    <citation type="submission" date="2022-12" db="EMBL/GenBank/DDBJ databases">
        <title>Genomic features and morphological characterization of a novel Knufia sp. strain isolated from spacecraft assembly facility.</title>
        <authorList>
            <person name="Teixeira M."/>
            <person name="Chander A.M."/>
            <person name="Stajich J.E."/>
            <person name="Venkateswaran K."/>
        </authorList>
    </citation>
    <scope>NUCLEOTIDE SEQUENCE [LARGE SCALE GENOMIC DNA]</scope>
    <source>
        <strain evidence="5 6">FJI-L2-BK-P2</strain>
    </source>
</reference>
<dbReference type="InterPro" id="IPR036291">
    <property type="entry name" value="NAD(P)-bd_dom_sf"/>
</dbReference>
<dbReference type="AlphaFoldDB" id="A0AAN8I580"/>
<dbReference type="Gene3D" id="3.40.50.720">
    <property type="entry name" value="NAD(P)-binding Rossmann-like Domain"/>
    <property type="match status" value="1"/>
</dbReference>
<dbReference type="PANTHER" id="PTHR24320:SF283">
    <property type="entry name" value="RETINOL DEHYDROGENASE 11"/>
    <property type="match status" value="1"/>
</dbReference>
<dbReference type="EMBL" id="JAKLMC020000015">
    <property type="protein sequence ID" value="KAK5952504.1"/>
    <property type="molecule type" value="Genomic_DNA"/>
</dbReference>
<proteinExistence type="inferred from homology"/>
<evidence type="ECO:0000313" key="6">
    <source>
        <dbReference type="Proteomes" id="UP001316803"/>
    </source>
</evidence>
<evidence type="ECO:0000256" key="4">
    <source>
        <dbReference type="RuleBase" id="RU000363"/>
    </source>
</evidence>
<dbReference type="GO" id="GO:0016491">
    <property type="term" value="F:oxidoreductase activity"/>
    <property type="evidence" value="ECO:0007669"/>
    <property type="project" value="UniProtKB-KW"/>
</dbReference>
<dbReference type="Pfam" id="PF00106">
    <property type="entry name" value="adh_short"/>
    <property type="match status" value="1"/>
</dbReference>
<evidence type="ECO:0000256" key="1">
    <source>
        <dbReference type="ARBA" id="ARBA00006484"/>
    </source>
</evidence>
<keyword evidence="2" id="KW-0521">NADP</keyword>
<keyword evidence="3" id="KW-0560">Oxidoreductase</keyword>
<name>A0AAN8I580_9EURO</name>
<dbReference type="Proteomes" id="UP001316803">
    <property type="component" value="Unassembled WGS sequence"/>
</dbReference>
<gene>
    <name evidence="5" type="ORF">OHC33_006548</name>
</gene>
<accession>A0AAN8I580</accession>
<evidence type="ECO:0000256" key="2">
    <source>
        <dbReference type="ARBA" id="ARBA00022857"/>
    </source>
</evidence>